<gene>
    <name evidence="1" type="ORF">ABT39_MTgene6216</name>
</gene>
<dbReference type="EMBL" id="LKAM01000008">
    <property type="protein sequence ID" value="KUM47210.1"/>
    <property type="molecule type" value="Genomic_DNA"/>
</dbReference>
<dbReference type="AlphaFoldDB" id="A0A117NGR0"/>
<protein>
    <submittedName>
        <fullName evidence="1">Uncharacterized protein</fullName>
    </submittedName>
</protein>
<sequence>MVLLIPLSLPNKTLFCKSFSTLEPELRIAVSSVFHDQTIRRYLRPNDCGVTKRNAAKG</sequence>
<name>A0A117NGR0_PICGL</name>
<keyword evidence="1" id="KW-0496">Mitochondrion</keyword>
<proteinExistence type="predicted"/>
<accession>A0A117NGR0</accession>
<geneLocation type="mitochondrion" evidence="1"/>
<reference evidence="1" key="1">
    <citation type="journal article" date="2015" name="Genome Biol. Evol.">
        <title>Organellar Genomes of White Spruce (Picea glauca): Assembly and Annotation.</title>
        <authorList>
            <person name="Jackman S.D."/>
            <person name="Warren R.L."/>
            <person name="Gibb E.A."/>
            <person name="Vandervalk B.P."/>
            <person name="Mohamadi H."/>
            <person name="Chu J."/>
            <person name="Raymond A."/>
            <person name="Pleasance S."/>
            <person name="Coope R."/>
            <person name="Wildung M.R."/>
            <person name="Ritland C.E."/>
            <person name="Bousquet J."/>
            <person name="Jones S.J."/>
            <person name="Bohlmann J."/>
            <person name="Birol I."/>
        </authorList>
    </citation>
    <scope>NUCLEOTIDE SEQUENCE [LARGE SCALE GENOMIC DNA]</scope>
    <source>
        <tissue evidence="1">Flushing bud</tissue>
    </source>
</reference>
<evidence type="ECO:0000313" key="1">
    <source>
        <dbReference type="EMBL" id="KUM47210.1"/>
    </source>
</evidence>
<organism evidence="1">
    <name type="scientific">Picea glauca</name>
    <name type="common">White spruce</name>
    <name type="synonym">Pinus glauca</name>
    <dbReference type="NCBI Taxonomy" id="3330"/>
    <lineage>
        <taxon>Eukaryota</taxon>
        <taxon>Viridiplantae</taxon>
        <taxon>Streptophyta</taxon>
        <taxon>Embryophyta</taxon>
        <taxon>Tracheophyta</taxon>
        <taxon>Spermatophyta</taxon>
        <taxon>Pinopsida</taxon>
        <taxon>Pinidae</taxon>
        <taxon>Conifers I</taxon>
        <taxon>Pinales</taxon>
        <taxon>Pinaceae</taxon>
        <taxon>Picea</taxon>
    </lineage>
</organism>
<comment type="caution">
    <text evidence="1">The sequence shown here is derived from an EMBL/GenBank/DDBJ whole genome shotgun (WGS) entry which is preliminary data.</text>
</comment>